<dbReference type="Pfam" id="PF13715">
    <property type="entry name" value="CarbopepD_reg_2"/>
    <property type="match status" value="1"/>
</dbReference>
<evidence type="ECO:0000256" key="4">
    <source>
        <dbReference type="ARBA" id="ARBA00022692"/>
    </source>
</evidence>
<sequence length="1162" mass="129070">MINRLLMIMKLVFLMTILFTFQTFAGIKAQKISLTVKNRPLGEIMKDIQRKHQVSFLIRGKEIAGTRVTANIHQEELSIAMNKLLNGTALNWYEEQGTVVIVPGHELPAYVPELVQERVVSGQVTDEAGKPLPGVTVALKGSSSVTGSNENGTYRITVKDNQSVLSFRILGYQPVELSVGSNITLNVKLKALISDLDEVVVVGYGTQKKSTLTGAVSQVGGEVFENRAIVNVSQGLQGAIPNLNIAFSDGKPTRAPAYNVRGTTSIGQGGSALILIDGVEGDPTLLNPNDIESVSVLKDASSAAIYGARGAFGVVLITTKVPKQGVTQFSYSSNYSINKFTAKNDYVSDGYLWASMFNEAFSAWNDYNAVPQNVNKSMKFSLDYLKELERRSKDPSLPKVEVDPTTGEYTYYGNTNWWNELYKPSSFSHDQNISLSGSSEKVNYMVSGRYISRPGIFNYNSDDYDSYNLRGKGTIQLTDWLSLTNNTTFSSNSYMSPIGINEANIWRAVQYDAPPMAPMFNPDGSLTLAAAYSVGTLYEGKNGTTSKKSFFGNTTSLSTKFFNNKLRIKGDFTYNQTNLGSTRIRIPIAYSNIAGASEFIGMSTNDIQETTDQTKFITSNVYGEYEEQLEDHYFKVLLGGNYELSTGNGLSVLRNGLIFDGVENINLAFGQGITTGGRYQQWNVAGGFYRLNYAYKNRYLFEMNGRYDGSSKFPNDERFAFFPSFSAGWNLSDEPFWQVSKAAVGLLKIRGSYGALGNGSINPYAFNETYNIAQLGRILNGIRPQYTNQAAVLPDGLTWEKSTTANIGLDANFLNNKLTLNADAYIRKTTDMFTIGVTLPAVFGAGSPRGNYADLETKGWEVSIGWQDQFQLQSKNFKYSINLGLSDYVATILKYNNPFKRLTDYYEGQRIGSIWGFETGGFFQSQAEINGWADQRLYKSSVSGTSLPGDIKFIDRNNDGVINMGDNTVDSPGDRYIIGNSEPRYRFGLNLNTEWNNFTLSAFFQGIGKQDWYPDRNSAPFWGQYVAQYANIPSFQLGNIWTEENTDAYFPRYRAYLALSADRTLGQEQTKYLQNAAYIRLKNIQFGYKLPQSLISKIKLREAQLYLSGENLWTYSPFYKLTKGQIDVENIRNADPELGSGGGGGHAYPILKNYSLGVRVSF</sequence>
<protein>
    <submittedName>
        <fullName evidence="13">SusC/RagA family TonB-linked outer membrane protein</fullName>
    </submittedName>
</protein>
<gene>
    <name evidence="13" type="ORF">GFH32_09665</name>
</gene>
<dbReference type="Gene3D" id="2.40.170.20">
    <property type="entry name" value="TonB-dependent receptor, beta-barrel domain"/>
    <property type="match status" value="1"/>
</dbReference>
<dbReference type="InterPro" id="IPR023997">
    <property type="entry name" value="TonB-dep_OMP_SusC/RagA_CS"/>
</dbReference>
<dbReference type="Gene3D" id="2.60.40.1120">
    <property type="entry name" value="Carboxypeptidase-like, regulatory domain"/>
    <property type="match status" value="1"/>
</dbReference>
<keyword evidence="2 8" id="KW-0813">Transport</keyword>
<dbReference type="KEGG" id="sphe:GFH32_09665"/>
<dbReference type="Pfam" id="PF00593">
    <property type="entry name" value="TonB_dep_Rec_b-barrel"/>
    <property type="match status" value="1"/>
</dbReference>
<dbReference type="Pfam" id="PF16344">
    <property type="entry name" value="FecR_C"/>
    <property type="match status" value="1"/>
</dbReference>
<dbReference type="Gene3D" id="3.55.50.30">
    <property type="match status" value="1"/>
</dbReference>
<dbReference type="InterPro" id="IPR039426">
    <property type="entry name" value="TonB-dep_rcpt-like"/>
</dbReference>
<dbReference type="SUPFAM" id="SSF56935">
    <property type="entry name" value="Porins"/>
    <property type="match status" value="1"/>
</dbReference>
<comment type="subcellular location">
    <subcellularLocation>
        <location evidence="1 8">Cell outer membrane</location>
        <topology evidence="1 8">Multi-pass membrane protein</topology>
    </subcellularLocation>
</comment>
<evidence type="ECO:0000256" key="6">
    <source>
        <dbReference type="ARBA" id="ARBA00023136"/>
    </source>
</evidence>
<dbReference type="InterPro" id="IPR023996">
    <property type="entry name" value="TonB-dep_OMP_SusC/RagA"/>
</dbReference>
<evidence type="ECO:0000256" key="9">
    <source>
        <dbReference type="RuleBase" id="RU003357"/>
    </source>
</evidence>
<keyword evidence="14" id="KW-1185">Reference proteome</keyword>
<evidence type="ECO:0000259" key="10">
    <source>
        <dbReference type="Pfam" id="PF00593"/>
    </source>
</evidence>
<reference evidence="13 14" key="1">
    <citation type="submission" date="2019-10" db="EMBL/GenBank/DDBJ databases">
        <authorList>
            <person name="Dong K."/>
        </authorList>
    </citation>
    <scope>NUCLEOTIDE SEQUENCE [LARGE SCALE GENOMIC DNA]</scope>
    <source>
        <strain evidence="14">dk4302</strain>
    </source>
</reference>
<evidence type="ECO:0000256" key="7">
    <source>
        <dbReference type="ARBA" id="ARBA00023237"/>
    </source>
</evidence>
<dbReference type="PROSITE" id="PS52016">
    <property type="entry name" value="TONB_DEPENDENT_REC_3"/>
    <property type="match status" value="1"/>
</dbReference>
<keyword evidence="4 8" id="KW-0812">Transmembrane</keyword>
<evidence type="ECO:0000256" key="8">
    <source>
        <dbReference type="PROSITE-ProRule" id="PRU01360"/>
    </source>
</evidence>
<name>A0A5Q0QAV7_9SPHI</name>
<dbReference type="InterPro" id="IPR037066">
    <property type="entry name" value="Plug_dom_sf"/>
</dbReference>
<evidence type="ECO:0000259" key="12">
    <source>
        <dbReference type="Pfam" id="PF16344"/>
    </source>
</evidence>
<proteinExistence type="inferred from homology"/>
<accession>A0A5Q0QAV7</accession>
<dbReference type="NCBIfam" id="TIGR04057">
    <property type="entry name" value="SusC_RagA_signa"/>
    <property type="match status" value="1"/>
</dbReference>
<dbReference type="SUPFAM" id="SSF49464">
    <property type="entry name" value="Carboxypeptidase regulatory domain-like"/>
    <property type="match status" value="1"/>
</dbReference>
<keyword evidence="6 8" id="KW-0472">Membrane</keyword>
<evidence type="ECO:0000259" key="11">
    <source>
        <dbReference type="Pfam" id="PF07715"/>
    </source>
</evidence>
<feature type="domain" description="Protein FecR C-terminal" evidence="12">
    <location>
        <begin position="34"/>
        <end position="101"/>
    </location>
</feature>
<dbReference type="InterPro" id="IPR012910">
    <property type="entry name" value="Plug_dom"/>
</dbReference>
<dbReference type="NCBIfam" id="TIGR04056">
    <property type="entry name" value="OMP_RagA_SusC"/>
    <property type="match status" value="1"/>
</dbReference>
<evidence type="ECO:0000313" key="14">
    <source>
        <dbReference type="Proteomes" id="UP000326921"/>
    </source>
</evidence>
<dbReference type="InterPro" id="IPR008969">
    <property type="entry name" value="CarboxyPept-like_regulatory"/>
</dbReference>
<evidence type="ECO:0000256" key="2">
    <source>
        <dbReference type="ARBA" id="ARBA00022448"/>
    </source>
</evidence>
<dbReference type="Proteomes" id="UP000326921">
    <property type="component" value="Chromosome"/>
</dbReference>
<comment type="similarity">
    <text evidence="8 9">Belongs to the TonB-dependent receptor family.</text>
</comment>
<dbReference type="EMBL" id="CP045652">
    <property type="protein sequence ID" value="QGA26576.1"/>
    <property type="molecule type" value="Genomic_DNA"/>
</dbReference>
<evidence type="ECO:0000256" key="1">
    <source>
        <dbReference type="ARBA" id="ARBA00004571"/>
    </source>
</evidence>
<dbReference type="AlphaFoldDB" id="A0A5Q0QAV7"/>
<evidence type="ECO:0000256" key="3">
    <source>
        <dbReference type="ARBA" id="ARBA00022452"/>
    </source>
</evidence>
<dbReference type="InterPro" id="IPR032508">
    <property type="entry name" value="FecR_C"/>
</dbReference>
<keyword evidence="7 8" id="KW-0998">Cell outer membrane</keyword>
<feature type="domain" description="TonB-dependent receptor-like beta-barrel" evidence="10">
    <location>
        <begin position="536"/>
        <end position="893"/>
    </location>
</feature>
<organism evidence="13 14">
    <name type="scientific">Sphingobacterium zhuxiongii</name>
    <dbReference type="NCBI Taxonomy" id="2662364"/>
    <lineage>
        <taxon>Bacteria</taxon>
        <taxon>Pseudomonadati</taxon>
        <taxon>Bacteroidota</taxon>
        <taxon>Sphingobacteriia</taxon>
        <taxon>Sphingobacteriales</taxon>
        <taxon>Sphingobacteriaceae</taxon>
        <taxon>Sphingobacterium</taxon>
    </lineage>
</organism>
<dbReference type="InterPro" id="IPR036942">
    <property type="entry name" value="Beta-barrel_TonB_sf"/>
</dbReference>
<dbReference type="RefSeq" id="WP_153511425.1">
    <property type="nucleotide sequence ID" value="NZ_CP045652.1"/>
</dbReference>
<dbReference type="Pfam" id="PF07715">
    <property type="entry name" value="Plug"/>
    <property type="match status" value="1"/>
</dbReference>
<dbReference type="InterPro" id="IPR000531">
    <property type="entry name" value="Beta-barrel_TonB"/>
</dbReference>
<dbReference type="Gene3D" id="2.170.130.10">
    <property type="entry name" value="TonB-dependent receptor, plug domain"/>
    <property type="match status" value="1"/>
</dbReference>
<feature type="domain" description="TonB-dependent receptor plug" evidence="11">
    <location>
        <begin position="209"/>
        <end position="314"/>
    </location>
</feature>
<dbReference type="GO" id="GO:0009279">
    <property type="term" value="C:cell outer membrane"/>
    <property type="evidence" value="ECO:0007669"/>
    <property type="project" value="UniProtKB-SubCell"/>
</dbReference>
<keyword evidence="5 9" id="KW-0798">TonB box</keyword>
<keyword evidence="3 8" id="KW-1134">Transmembrane beta strand</keyword>
<evidence type="ECO:0000313" key="13">
    <source>
        <dbReference type="EMBL" id="QGA26576.1"/>
    </source>
</evidence>
<evidence type="ECO:0000256" key="5">
    <source>
        <dbReference type="ARBA" id="ARBA00023077"/>
    </source>
</evidence>